<gene>
    <name evidence="1" type="ORF">BTM25_23990</name>
</gene>
<name>A0A2P4UFD1_9ACTN</name>
<evidence type="ECO:0000313" key="2">
    <source>
        <dbReference type="Proteomes" id="UP000242367"/>
    </source>
</evidence>
<keyword evidence="2" id="KW-1185">Reference proteome</keyword>
<proteinExistence type="predicted"/>
<protein>
    <submittedName>
        <fullName evidence="1">Uncharacterized protein</fullName>
    </submittedName>
</protein>
<reference evidence="1 2" key="1">
    <citation type="journal article" date="2017" name="Chemistry">
        <title>Isolation, Biosynthesis and Chemical Modifications of Rubterolones A-F: Rare Tropolone Alkaloids from Actinomadura sp. 5-2.</title>
        <authorList>
            <person name="Guo H."/>
            <person name="Benndorf R."/>
            <person name="Leichnitz D."/>
            <person name="Klassen J.L."/>
            <person name="Vollmers J."/>
            <person name="Gorls H."/>
            <person name="Steinacker M."/>
            <person name="Weigel C."/>
            <person name="Dahse H.M."/>
            <person name="Kaster A.K."/>
            <person name="de Beer Z.W."/>
            <person name="Poulsen M."/>
            <person name="Beemelmanns C."/>
        </authorList>
    </citation>
    <scope>NUCLEOTIDE SEQUENCE [LARGE SCALE GENOMIC DNA]</scope>
    <source>
        <strain evidence="1 2">5-2</strain>
    </source>
</reference>
<dbReference type="Proteomes" id="UP000242367">
    <property type="component" value="Unassembled WGS sequence"/>
</dbReference>
<comment type="caution">
    <text evidence="1">The sequence shown here is derived from an EMBL/GenBank/DDBJ whole genome shotgun (WGS) entry which is preliminary data.</text>
</comment>
<dbReference type="EMBL" id="MTBP01000002">
    <property type="protein sequence ID" value="POM23777.1"/>
    <property type="molecule type" value="Genomic_DNA"/>
</dbReference>
<evidence type="ECO:0000313" key="1">
    <source>
        <dbReference type="EMBL" id="POM23777.1"/>
    </source>
</evidence>
<sequence length="191" mass="20981">MLAAPGVPSVGSVRKTEGRAERIRELLDEVARLHEQCGRLLGGNVRPGVGKIAKKPPAAAPFNIEAAEARSKIQSFLIQWARVVVVQRRVSAPRCEVSGLAAFLGTHAAWMAEHPSAGDVPDRLASLAAHARYAAFPEERPQSIGRCVEPDCGGRLLRRTEPAQIECSRDPGHVWRSHQWLDLRRRIGQRP</sequence>
<dbReference type="AlphaFoldDB" id="A0A2P4UFD1"/>
<organism evidence="1 2">
    <name type="scientific">Actinomadura rubteroloni</name>
    <dbReference type="NCBI Taxonomy" id="1926885"/>
    <lineage>
        <taxon>Bacteria</taxon>
        <taxon>Bacillati</taxon>
        <taxon>Actinomycetota</taxon>
        <taxon>Actinomycetes</taxon>
        <taxon>Streptosporangiales</taxon>
        <taxon>Thermomonosporaceae</taxon>
        <taxon>Actinomadura</taxon>
    </lineage>
</organism>
<accession>A0A2P4UFD1</accession>